<reference evidence="2" key="1">
    <citation type="journal article" date="2020" name="Stud. Mycol.">
        <title>101 Dothideomycetes genomes: a test case for predicting lifestyles and emergence of pathogens.</title>
        <authorList>
            <person name="Haridas S."/>
            <person name="Albert R."/>
            <person name="Binder M."/>
            <person name="Bloem J."/>
            <person name="Labutti K."/>
            <person name="Salamov A."/>
            <person name="Andreopoulos B."/>
            <person name="Baker S."/>
            <person name="Barry K."/>
            <person name="Bills G."/>
            <person name="Bluhm B."/>
            <person name="Cannon C."/>
            <person name="Castanera R."/>
            <person name="Culley D."/>
            <person name="Daum C."/>
            <person name="Ezra D."/>
            <person name="Gonzalez J."/>
            <person name="Henrissat B."/>
            <person name="Kuo A."/>
            <person name="Liang C."/>
            <person name="Lipzen A."/>
            <person name="Lutzoni F."/>
            <person name="Magnuson J."/>
            <person name="Mondo S."/>
            <person name="Nolan M."/>
            <person name="Ohm R."/>
            <person name="Pangilinan J."/>
            <person name="Park H.-J."/>
            <person name="Ramirez L."/>
            <person name="Alfaro M."/>
            <person name="Sun H."/>
            <person name="Tritt A."/>
            <person name="Yoshinaga Y."/>
            <person name="Zwiers L.-H."/>
            <person name="Turgeon B."/>
            <person name="Goodwin S."/>
            <person name="Spatafora J."/>
            <person name="Crous P."/>
            <person name="Grigoriev I."/>
        </authorList>
    </citation>
    <scope>NUCLEOTIDE SEQUENCE</scope>
    <source>
        <strain evidence="2">CBS 122367</strain>
    </source>
</reference>
<dbReference type="Proteomes" id="UP000799291">
    <property type="component" value="Unassembled WGS sequence"/>
</dbReference>
<feature type="compositionally biased region" description="Polar residues" evidence="1">
    <location>
        <begin position="166"/>
        <end position="175"/>
    </location>
</feature>
<proteinExistence type="predicted"/>
<accession>A0A6G1ILT0</accession>
<keyword evidence="3" id="KW-1185">Reference proteome</keyword>
<dbReference type="OrthoDB" id="10516552at2759"/>
<protein>
    <submittedName>
        <fullName evidence="2">Uncharacterized protein</fullName>
    </submittedName>
</protein>
<feature type="region of interest" description="Disordered" evidence="1">
    <location>
        <begin position="1"/>
        <end position="48"/>
    </location>
</feature>
<dbReference type="AlphaFoldDB" id="A0A6G1ILT0"/>
<evidence type="ECO:0000313" key="2">
    <source>
        <dbReference type="EMBL" id="KAF2679196.1"/>
    </source>
</evidence>
<evidence type="ECO:0000313" key="3">
    <source>
        <dbReference type="Proteomes" id="UP000799291"/>
    </source>
</evidence>
<organism evidence="2 3">
    <name type="scientific">Lentithecium fluviatile CBS 122367</name>
    <dbReference type="NCBI Taxonomy" id="1168545"/>
    <lineage>
        <taxon>Eukaryota</taxon>
        <taxon>Fungi</taxon>
        <taxon>Dikarya</taxon>
        <taxon>Ascomycota</taxon>
        <taxon>Pezizomycotina</taxon>
        <taxon>Dothideomycetes</taxon>
        <taxon>Pleosporomycetidae</taxon>
        <taxon>Pleosporales</taxon>
        <taxon>Massarineae</taxon>
        <taxon>Lentitheciaceae</taxon>
        <taxon>Lentithecium</taxon>
    </lineage>
</organism>
<evidence type="ECO:0000256" key="1">
    <source>
        <dbReference type="SAM" id="MobiDB-lite"/>
    </source>
</evidence>
<name>A0A6G1ILT0_9PLEO</name>
<gene>
    <name evidence="2" type="ORF">K458DRAFT_394106</name>
</gene>
<feature type="region of interest" description="Disordered" evidence="1">
    <location>
        <begin position="164"/>
        <end position="190"/>
    </location>
</feature>
<feature type="compositionally biased region" description="Polar residues" evidence="1">
    <location>
        <begin position="16"/>
        <end position="40"/>
    </location>
</feature>
<dbReference type="EMBL" id="MU005605">
    <property type="protein sequence ID" value="KAF2679196.1"/>
    <property type="molecule type" value="Genomic_DNA"/>
</dbReference>
<sequence length="214" mass="22304">MAETADSAVATGATPIRQQPSPQGCTGSVGPESSRQNNFRTSKKHRVMDIRAPARLQLGGGANTQDRAGAATSAATNARREVITTALAEAINNCMMGFKSHKDVEIANDLRSLVIQAIATSVTNTGSNTSRPSSGSDSSGAYSSAAIHSRKAYAAAAATPLEESDYSTSGSTSQRGHARAPPARTTHTRQDDDIRILLTVPTAIRLLDPALMAI</sequence>